<evidence type="ECO:0000313" key="1">
    <source>
        <dbReference type="EMBL" id="CAD2214537.1"/>
    </source>
</evidence>
<evidence type="ECO:0008006" key="3">
    <source>
        <dbReference type="Google" id="ProtNLM"/>
    </source>
</evidence>
<name>A0A7G2C6W1_9TRYP</name>
<proteinExistence type="predicted"/>
<dbReference type="AlphaFoldDB" id="A0A7G2C6W1"/>
<dbReference type="VEuPathDB" id="TriTrypDB:ADEAN_000198700"/>
<dbReference type="EMBL" id="LR877147">
    <property type="protein sequence ID" value="CAD2214537.1"/>
    <property type="molecule type" value="Genomic_DNA"/>
</dbReference>
<gene>
    <name evidence="1" type="ORF">ADEAN_000198700</name>
</gene>
<dbReference type="Proteomes" id="UP000515908">
    <property type="component" value="Chromosome 03"/>
</dbReference>
<protein>
    <recommendedName>
        <fullName evidence="3">COP9 signalosome complex subunit 3</fullName>
    </recommendedName>
</protein>
<keyword evidence="2" id="KW-1185">Reference proteome</keyword>
<accession>A0A7G2C6W1</accession>
<reference evidence="1 2" key="1">
    <citation type="submission" date="2020-08" db="EMBL/GenBank/DDBJ databases">
        <authorList>
            <person name="Newling K."/>
            <person name="Davey J."/>
            <person name="Forrester S."/>
        </authorList>
    </citation>
    <scope>NUCLEOTIDE SEQUENCE [LARGE SCALE GENOMIC DNA]</scope>
    <source>
        <strain evidence="2">Crithidia deanei Carvalho (ATCC PRA-265)</strain>
    </source>
</reference>
<evidence type="ECO:0000313" key="2">
    <source>
        <dbReference type="Proteomes" id="UP000515908"/>
    </source>
</evidence>
<organism evidence="1 2">
    <name type="scientific">Angomonas deanei</name>
    <dbReference type="NCBI Taxonomy" id="59799"/>
    <lineage>
        <taxon>Eukaryota</taxon>
        <taxon>Discoba</taxon>
        <taxon>Euglenozoa</taxon>
        <taxon>Kinetoplastea</taxon>
        <taxon>Metakinetoplastina</taxon>
        <taxon>Trypanosomatida</taxon>
        <taxon>Trypanosomatidae</taxon>
        <taxon>Strigomonadinae</taxon>
        <taxon>Angomonas</taxon>
    </lineage>
</organism>
<sequence length="498" mass="55897">MDSSFINNYPRCVESVNETRKRLQDVSDHSAPLILELTYLTAAFAEGCRVLPPLTQVSPLCMEGTPQDAPSLKVEDATLICTVVERHFLPSTAAVCHHRDTLARSVFGLPLFGAVLRAYTEALRHPQLLNSQTPSRLSLYLQRGVEGLQQGKGRGTFTVAHLPLVRGCRALQYPLPALALLREPLYHISVAESGVLLAEYIAYHLEGAQLLVELRRFTEAACCVYNVLVIPPQTFPPTHGEERRAPTILRGETAHSPSEGKNFVCTSLEMQAAHSLYLTACRIGTFIFLLAFGGRPMGEDKDHFHFYLKYDVVASAASQTRESEGLWKAARDRNSQNFCRLLSGAGMYAQLLYDEMQKHFIMDLVYLYSRLRLSDVIYASCFDHLEQVEKGAPVGKRLNHNHVAMTKHRLFELQEEGRLVVSVTPEEDSQDGFVTLSLPPPDLKLLALSGDREKTSLTDVIQGNQRYVEELRPHLEKARADIDVWSKNVGERKEDKPW</sequence>